<feature type="transmembrane region" description="Helical" evidence="5">
    <location>
        <begin position="190"/>
        <end position="208"/>
    </location>
</feature>
<dbReference type="PANTHER" id="PTHR43243">
    <property type="entry name" value="INNER MEMBRANE TRANSPORTER YGJI-RELATED"/>
    <property type="match status" value="1"/>
</dbReference>
<accession>A0ABP0HBB5</accession>
<dbReference type="InterPro" id="IPR002293">
    <property type="entry name" value="AA/rel_permease1"/>
</dbReference>
<feature type="transmembrane region" description="Helical" evidence="5">
    <location>
        <begin position="354"/>
        <end position="374"/>
    </location>
</feature>
<feature type="transmembrane region" description="Helical" evidence="5">
    <location>
        <begin position="301"/>
        <end position="327"/>
    </location>
</feature>
<dbReference type="PANTHER" id="PTHR43243:SF82">
    <property type="entry name" value="CATIONIC AMINO ACID TRANSPORTER C-TERMINAL DOMAIN-CONTAINING PROTEIN"/>
    <property type="match status" value="1"/>
</dbReference>
<evidence type="ECO:0000313" key="7">
    <source>
        <dbReference type="Proteomes" id="UP001642484"/>
    </source>
</evidence>
<dbReference type="EMBL" id="CAXAMN010000259">
    <property type="protein sequence ID" value="CAK8987337.1"/>
    <property type="molecule type" value="Genomic_DNA"/>
</dbReference>
<keyword evidence="3 5" id="KW-1133">Transmembrane helix</keyword>
<keyword evidence="7" id="KW-1185">Reference proteome</keyword>
<feature type="transmembrane region" description="Helical" evidence="5">
    <location>
        <begin position="259"/>
        <end position="281"/>
    </location>
</feature>
<name>A0ABP0HBB5_9DINO</name>
<evidence type="ECO:0000313" key="6">
    <source>
        <dbReference type="EMBL" id="CAK8987337.1"/>
    </source>
</evidence>
<feature type="transmembrane region" description="Helical" evidence="5">
    <location>
        <begin position="507"/>
        <end position="526"/>
    </location>
</feature>
<evidence type="ECO:0000256" key="1">
    <source>
        <dbReference type="ARBA" id="ARBA00004141"/>
    </source>
</evidence>
<comment type="subcellular location">
    <subcellularLocation>
        <location evidence="1">Membrane</location>
        <topology evidence="1">Multi-pass membrane protein</topology>
    </subcellularLocation>
</comment>
<feature type="transmembrane region" description="Helical" evidence="5">
    <location>
        <begin position="63"/>
        <end position="82"/>
    </location>
</feature>
<feature type="transmembrane region" description="Helical" evidence="5">
    <location>
        <begin position="33"/>
        <end position="51"/>
    </location>
</feature>
<keyword evidence="2 5" id="KW-0812">Transmembrane</keyword>
<feature type="transmembrane region" description="Helical" evidence="5">
    <location>
        <begin position="220"/>
        <end position="239"/>
    </location>
</feature>
<gene>
    <name evidence="6" type="ORF">CCMP2556_LOCUS833</name>
</gene>
<evidence type="ECO:0000256" key="5">
    <source>
        <dbReference type="SAM" id="Phobius"/>
    </source>
</evidence>
<feature type="transmembrane region" description="Helical" evidence="5">
    <location>
        <begin position="159"/>
        <end position="178"/>
    </location>
</feature>
<feature type="transmembrane region" description="Helical" evidence="5">
    <location>
        <begin position="94"/>
        <end position="115"/>
    </location>
</feature>
<organism evidence="6 7">
    <name type="scientific">Durusdinium trenchii</name>
    <dbReference type="NCBI Taxonomy" id="1381693"/>
    <lineage>
        <taxon>Eukaryota</taxon>
        <taxon>Sar</taxon>
        <taxon>Alveolata</taxon>
        <taxon>Dinophyceae</taxon>
        <taxon>Suessiales</taxon>
        <taxon>Symbiodiniaceae</taxon>
        <taxon>Durusdinium</taxon>
    </lineage>
</organism>
<evidence type="ECO:0000256" key="3">
    <source>
        <dbReference type="ARBA" id="ARBA00022989"/>
    </source>
</evidence>
<protein>
    <submittedName>
        <fullName evidence="6">Uncharacterized protein</fullName>
    </submittedName>
</protein>
<keyword evidence="4 5" id="KW-0472">Membrane</keyword>
<dbReference type="Pfam" id="PF13520">
    <property type="entry name" value="AA_permease_2"/>
    <property type="match status" value="1"/>
</dbReference>
<dbReference type="Gene3D" id="1.20.1740.10">
    <property type="entry name" value="Amino acid/polyamine transporter I"/>
    <property type="match status" value="1"/>
</dbReference>
<proteinExistence type="predicted"/>
<evidence type="ECO:0000256" key="2">
    <source>
        <dbReference type="ARBA" id="ARBA00022692"/>
    </source>
</evidence>
<evidence type="ECO:0000256" key="4">
    <source>
        <dbReference type="ARBA" id="ARBA00023136"/>
    </source>
</evidence>
<feature type="transmembrane region" description="Helical" evidence="5">
    <location>
        <begin position="442"/>
        <end position="465"/>
    </location>
</feature>
<sequence length="550" mass="58472">MLQQLVARKTREELLEGAASAHGVTLTRSLSTWDLLAIGVGSTVGTGVFSITGEVANQEAGPAVVLCWCFGGFGCLLSALSYMELSARIPAAGAGYAFAYHLLGEVFAVCGAALITLEYGISASAVAANWGEKFRTLLTSAGAIQLAAKSIVQLGPLTLSFPALAVLVAVTGMVYLGGDLGKRFARGSSALAVILILLMTIIASTSFEASNFQPFVPREFGIGGVMAGCVTTFFGFLGFDEVCCMAGEALQPEKTVPRALIGTLLCATILPVAASLALVGFTPYNLINPSSGFAVAFHERGWIALSYVVQLGQLVVLFVVTYMCFLAQPRVFYALARDGLLPQKFAELNDANEPWFATLMTGFLVIICGTFLPFDTLANAISGGVCVNFNLVNCCVVMIHGGQDGDNPSRRLGASLASFNLFSLVESLLLRQLLHGEQSSALWTIAAAVALALLVSFVVIWCSVRQEAGENTVGTEAFFRVPCLPLLPCCAMLFNNVMISSMKGLDFLLLASYLAIVVCPYLLFAWRYSQHRMSIRCEEISFSSSRANAT</sequence>
<feature type="transmembrane region" description="Helical" evidence="5">
    <location>
        <begin position="477"/>
        <end position="495"/>
    </location>
</feature>
<comment type="caution">
    <text evidence="6">The sequence shown here is derived from an EMBL/GenBank/DDBJ whole genome shotgun (WGS) entry which is preliminary data.</text>
</comment>
<dbReference type="Proteomes" id="UP001642484">
    <property type="component" value="Unassembled WGS sequence"/>
</dbReference>
<reference evidence="6 7" key="1">
    <citation type="submission" date="2024-02" db="EMBL/GenBank/DDBJ databases">
        <authorList>
            <person name="Chen Y."/>
            <person name="Shah S."/>
            <person name="Dougan E. K."/>
            <person name="Thang M."/>
            <person name="Chan C."/>
        </authorList>
    </citation>
    <scope>NUCLEOTIDE SEQUENCE [LARGE SCALE GENOMIC DNA]</scope>
</reference>